<dbReference type="OrthoDB" id="2082317at2"/>
<organism evidence="2 3">
    <name type="scientific">Paenibacillus algicola</name>
    <dbReference type="NCBI Taxonomy" id="2565926"/>
    <lineage>
        <taxon>Bacteria</taxon>
        <taxon>Bacillati</taxon>
        <taxon>Bacillota</taxon>
        <taxon>Bacilli</taxon>
        <taxon>Bacillales</taxon>
        <taxon>Paenibacillaceae</taxon>
        <taxon>Paenibacillus</taxon>
    </lineage>
</organism>
<evidence type="ECO:0000313" key="3">
    <source>
        <dbReference type="Proteomes" id="UP000300879"/>
    </source>
</evidence>
<keyword evidence="1" id="KW-1133">Transmembrane helix</keyword>
<gene>
    <name evidence="2" type="ORF">E6C60_0080</name>
</gene>
<dbReference type="Proteomes" id="UP000300879">
    <property type="component" value="Chromosome"/>
</dbReference>
<feature type="transmembrane region" description="Helical" evidence="1">
    <location>
        <begin position="122"/>
        <end position="140"/>
    </location>
</feature>
<feature type="transmembrane region" description="Helical" evidence="1">
    <location>
        <begin position="152"/>
        <end position="172"/>
    </location>
</feature>
<dbReference type="KEGG" id="palo:E6C60_0080"/>
<evidence type="ECO:0000313" key="2">
    <source>
        <dbReference type="EMBL" id="QCT00808.1"/>
    </source>
</evidence>
<dbReference type="EMBL" id="CP040396">
    <property type="protein sequence ID" value="QCT00808.1"/>
    <property type="molecule type" value="Genomic_DNA"/>
</dbReference>
<dbReference type="AlphaFoldDB" id="A0A4P8XF74"/>
<feature type="transmembrane region" description="Helical" evidence="1">
    <location>
        <begin position="34"/>
        <end position="53"/>
    </location>
</feature>
<evidence type="ECO:0008006" key="4">
    <source>
        <dbReference type="Google" id="ProtNLM"/>
    </source>
</evidence>
<reference evidence="2 3" key="1">
    <citation type="submission" date="2019-05" db="EMBL/GenBank/DDBJ databases">
        <authorList>
            <person name="Chen C."/>
        </authorList>
    </citation>
    <scope>NUCLEOTIDE SEQUENCE [LARGE SCALE GENOMIC DNA]</scope>
    <source>
        <strain evidence="2 3">HB172198</strain>
    </source>
</reference>
<feature type="transmembrane region" description="Helical" evidence="1">
    <location>
        <begin position="65"/>
        <end position="83"/>
    </location>
</feature>
<proteinExistence type="predicted"/>
<feature type="transmembrane region" description="Helical" evidence="1">
    <location>
        <begin position="6"/>
        <end position="27"/>
    </location>
</feature>
<accession>A0A4P8XF74</accession>
<dbReference type="RefSeq" id="WP_138223958.1">
    <property type="nucleotide sequence ID" value="NZ_CP040396.1"/>
</dbReference>
<keyword evidence="1" id="KW-0812">Transmembrane</keyword>
<name>A0A4P8XF74_9BACL</name>
<keyword evidence="1" id="KW-0472">Membrane</keyword>
<evidence type="ECO:0000256" key="1">
    <source>
        <dbReference type="SAM" id="Phobius"/>
    </source>
</evidence>
<protein>
    <recommendedName>
        <fullName evidence="4">YmcC</fullName>
    </recommendedName>
</protein>
<sequence>MIAALIVGCEIGFWVLVVAGLSARYLFGRKKLGALLLAATPVVDLLLITVTVLDLKNGAEAKWVHGLAAVYIGVTIAFGRSMISWSDQRFAYRFAGGSKPLPRARTGREHARLEREGWLRHLLSWCIGCVILAGMVWYVGEPANTEVLIRMVQVWSAVLGIDFMISFSYTLWPKGGVRR</sequence>
<keyword evidence="3" id="KW-1185">Reference proteome</keyword>